<reference evidence="2" key="1">
    <citation type="submission" date="2016-10" db="EMBL/GenBank/DDBJ databases">
        <authorList>
            <person name="Varghese N."/>
            <person name="Submissions S."/>
        </authorList>
    </citation>
    <scope>NUCLEOTIDE SEQUENCE [LARGE SCALE GENOMIC DNA]</scope>
    <source>
        <strain evidence="2">NLAE-zl-G277</strain>
    </source>
</reference>
<name>A0A1I0K7Y3_9FIRM</name>
<evidence type="ECO:0000313" key="1">
    <source>
        <dbReference type="EMBL" id="SEU20059.1"/>
    </source>
</evidence>
<dbReference type="RefSeq" id="WP_139201233.1">
    <property type="nucleotide sequence ID" value="NZ_FOIM01000053.1"/>
</dbReference>
<organism evidence="1 2">
    <name type="scientific">Enterocloster lavalensis</name>
    <dbReference type="NCBI Taxonomy" id="460384"/>
    <lineage>
        <taxon>Bacteria</taxon>
        <taxon>Bacillati</taxon>
        <taxon>Bacillota</taxon>
        <taxon>Clostridia</taxon>
        <taxon>Lachnospirales</taxon>
        <taxon>Lachnospiraceae</taxon>
        <taxon>Enterocloster</taxon>
    </lineage>
</organism>
<accession>A0A1I0K7Y3</accession>
<sequence>MEKHYCDVCGAETPVGHRKMVVEIEQILEGAGVEDLCCSCQEKARQIAWGDVVRAAIQRAGNTV</sequence>
<evidence type="ECO:0000313" key="2">
    <source>
        <dbReference type="Proteomes" id="UP000198508"/>
    </source>
</evidence>
<protein>
    <submittedName>
        <fullName evidence="1">Uncharacterized protein</fullName>
    </submittedName>
</protein>
<dbReference type="EMBL" id="FOIM01000053">
    <property type="protein sequence ID" value="SEU20059.1"/>
    <property type="molecule type" value="Genomic_DNA"/>
</dbReference>
<proteinExistence type="predicted"/>
<dbReference type="AlphaFoldDB" id="A0A1I0K7Y3"/>
<dbReference type="Proteomes" id="UP000198508">
    <property type="component" value="Unassembled WGS sequence"/>
</dbReference>
<keyword evidence="2" id="KW-1185">Reference proteome</keyword>
<gene>
    <name evidence="1" type="ORF">SAMN05216313_1534</name>
</gene>